<feature type="domain" description="Paraneoplastic antigen Ma-like C-terminal" evidence="1">
    <location>
        <begin position="1"/>
        <end position="92"/>
    </location>
</feature>
<dbReference type="Pfam" id="PF14893">
    <property type="entry name" value="PNMA"/>
    <property type="match status" value="1"/>
</dbReference>
<evidence type="ECO:0000313" key="2">
    <source>
        <dbReference type="Ensembl" id="ENSPKIP00000007838.1"/>
    </source>
</evidence>
<dbReference type="PANTHER" id="PTHR23095">
    <property type="entry name" value="PARANEOPLASTIC ANTIGEN"/>
    <property type="match status" value="1"/>
</dbReference>
<dbReference type="STRING" id="1676925.ENSPKIP00000007838"/>
<proteinExistence type="predicted"/>
<accession>A0A3B3QNY5</accession>
<dbReference type="PANTHER" id="PTHR23095:SF17">
    <property type="entry name" value="PARANEOPLASTIC ANTIGEN MA1"/>
    <property type="match status" value="1"/>
</dbReference>
<reference evidence="2" key="1">
    <citation type="submission" date="2025-08" db="UniProtKB">
        <authorList>
            <consortium name="Ensembl"/>
        </authorList>
    </citation>
    <scope>IDENTIFICATION</scope>
</reference>
<dbReference type="Ensembl" id="ENSPKIT00000031906.1">
    <property type="protein sequence ID" value="ENSPKIP00000007838.1"/>
    <property type="gene ID" value="ENSPKIG00000023580.1"/>
</dbReference>
<protein>
    <recommendedName>
        <fullName evidence="1">Paraneoplastic antigen Ma-like C-terminal domain-containing protein</fullName>
    </recommendedName>
</protein>
<dbReference type="InterPro" id="IPR026523">
    <property type="entry name" value="PNMA"/>
</dbReference>
<name>A0A3B3QNY5_9TELE</name>
<reference evidence="2" key="2">
    <citation type="submission" date="2025-09" db="UniProtKB">
        <authorList>
            <consortium name="Ensembl"/>
        </authorList>
    </citation>
    <scope>IDENTIFICATION</scope>
</reference>
<evidence type="ECO:0000313" key="3">
    <source>
        <dbReference type="Proteomes" id="UP000261540"/>
    </source>
</evidence>
<dbReference type="GeneTree" id="ENSGT01010000228627"/>
<dbReference type="Proteomes" id="UP000261540">
    <property type="component" value="Unplaced"/>
</dbReference>
<dbReference type="AlphaFoldDB" id="A0A3B3QNY5"/>
<organism evidence="2 3">
    <name type="scientific">Paramormyrops kingsleyae</name>
    <dbReference type="NCBI Taxonomy" id="1676925"/>
    <lineage>
        <taxon>Eukaryota</taxon>
        <taxon>Metazoa</taxon>
        <taxon>Chordata</taxon>
        <taxon>Craniata</taxon>
        <taxon>Vertebrata</taxon>
        <taxon>Euteleostomi</taxon>
        <taxon>Actinopterygii</taxon>
        <taxon>Neopterygii</taxon>
        <taxon>Teleostei</taxon>
        <taxon>Osteoglossocephala</taxon>
        <taxon>Osteoglossomorpha</taxon>
        <taxon>Osteoglossiformes</taxon>
        <taxon>Mormyridae</taxon>
        <taxon>Paramormyrops</taxon>
    </lineage>
</organism>
<dbReference type="InterPro" id="IPR048270">
    <property type="entry name" value="PNMA_C"/>
</dbReference>
<evidence type="ECO:0000259" key="1">
    <source>
        <dbReference type="Pfam" id="PF14893"/>
    </source>
</evidence>
<keyword evidence="3" id="KW-1185">Reference proteome</keyword>
<sequence>LETAFGTTENATDLMFKLRNTFQLEGEKLSAYLLRVDKMLHSVFQKGGIRLGDMDITRIEQVARGSLPHDLVALRVRMTYRLKPAPTFTELLRDVREEEDMILERPGATHAAASSMVLPVECTTVSAAPRPVSASAEKDRCHVLRMLLPA</sequence>